<sequence>MDHSMKATRTSENFSFRDEALQDTKPKVKMTESVTPAESAPTTTAVRKNNNNNSSAPPQTQHPALATLQTPRISTEDPPPAYSERPAHIPDIQSKPHHHGKKPYKGFPTQEAYLAALHEWAQTQKYLPVGENGVAGFYGTTTLEEYARKEPKVTMGVGSAFKRTMRRRKEEGGVRR</sequence>
<dbReference type="AlphaFoldDB" id="A0A3M7F720"/>
<feature type="region of interest" description="Disordered" evidence="1">
    <location>
        <begin position="1"/>
        <end position="106"/>
    </location>
</feature>
<feature type="compositionally biased region" description="Basic and acidic residues" evidence="1">
    <location>
        <begin position="15"/>
        <end position="30"/>
    </location>
</feature>
<evidence type="ECO:0000313" key="2">
    <source>
        <dbReference type="EMBL" id="RMY84573.1"/>
    </source>
</evidence>
<reference evidence="2 3" key="1">
    <citation type="journal article" date="2018" name="BMC Genomics">
        <title>Genomic evidence for intraspecific hybridization in a clonal and extremely halotolerant yeast.</title>
        <authorList>
            <person name="Gostincar C."/>
            <person name="Stajich J.E."/>
            <person name="Zupancic J."/>
            <person name="Zalar P."/>
            <person name="Gunde-Cimerman N."/>
        </authorList>
    </citation>
    <scope>NUCLEOTIDE SEQUENCE [LARGE SCALE GENOMIC DNA]</scope>
    <source>
        <strain evidence="2 3">EXF-171</strain>
    </source>
</reference>
<evidence type="ECO:0000313" key="3">
    <source>
        <dbReference type="Proteomes" id="UP000281468"/>
    </source>
</evidence>
<name>A0A3M7F720_HORWE</name>
<dbReference type="Proteomes" id="UP000281468">
    <property type="component" value="Unassembled WGS sequence"/>
</dbReference>
<evidence type="ECO:0000256" key="1">
    <source>
        <dbReference type="SAM" id="MobiDB-lite"/>
    </source>
</evidence>
<protein>
    <submittedName>
        <fullName evidence="2">Uncharacterized protein</fullName>
    </submittedName>
</protein>
<feature type="compositionally biased region" description="Polar residues" evidence="1">
    <location>
        <begin position="32"/>
        <end position="73"/>
    </location>
</feature>
<dbReference type="EMBL" id="QWIQ01000492">
    <property type="protein sequence ID" value="RMY84573.1"/>
    <property type="molecule type" value="Genomic_DNA"/>
</dbReference>
<proteinExistence type="predicted"/>
<organism evidence="2 3">
    <name type="scientific">Hortaea werneckii</name>
    <name type="common">Black yeast</name>
    <name type="synonym">Cladosporium werneckii</name>
    <dbReference type="NCBI Taxonomy" id="91943"/>
    <lineage>
        <taxon>Eukaryota</taxon>
        <taxon>Fungi</taxon>
        <taxon>Dikarya</taxon>
        <taxon>Ascomycota</taxon>
        <taxon>Pezizomycotina</taxon>
        <taxon>Dothideomycetes</taxon>
        <taxon>Dothideomycetidae</taxon>
        <taxon>Mycosphaerellales</taxon>
        <taxon>Teratosphaeriaceae</taxon>
        <taxon>Hortaea</taxon>
    </lineage>
</organism>
<accession>A0A3M7F720</accession>
<feature type="compositionally biased region" description="Basic residues" evidence="1">
    <location>
        <begin position="95"/>
        <end position="104"/>
    </location>
</feature>
<comment type="caution">
    <text evidence="2">The sequence shown here is derived from an EMBL/GenBank/DDBJ whole genome shotgun (WGS) entry which is preliminary data.</text>
</comment>
<gene>
    <name evidence="2" type="ORF">D0862_11377</name>
</gene>